<keyword evidence="5" id="KW-1185">Reference proteome</keyword>
<dbReference type="PANTHER" id="PTHR36925">
    <property type="entry name" value="COBALT-PRECORRIN-6A REDUCTASE"/>
    <property type="match status" value="1"/>
</dbReference>
<dbReference type="PANTHER" id="PTHR36925:SF1">
    <property type="entry name" value="COBALT-PRECORRIN-6A REDUCTASE"/>
    <property type="match status" value="1"/>
</dbReference>
<dbReference type="EMBL" id="JAGGLI010000014">
    <property type="protein sequence ID" value="MBP2027693.1"/>
    <property type="molecule type" value="Genomic_DNA"/>
</dbReference>
<dbReference type="EC" id="1.3.1.54" evidence="4"/>
<dbReference type="Proteomes" id="UP001314903">
    <property type="component" value="Unassembled WGS sequence"/>
</dbReference>
<accession>A0ABS4KIS6</accession>
<organism evidence="4 5">
    <name type="scientific">Acetoanaerobium pronyense</name>
    <dbReference type="NCBI Taxonomy" id="1482736"/>
    <lineage>
        <taxon>Bacteria</taxon>
        <taxon>Bacillati</taxon>
        <taxon>Bacillota</taxon>
        <taxon>Clostridia</taxon>
        <taxon>Peptostreptococcales</taxon>
        <taxon>Filifactoraceae</taxon>
        <taxon>Acetoanaerobium</taxon>
    </lineage>
</organism>
<dbReference type="EC" id="1.3.1.106" evidence="4"/>
<evidence type="ECO:0000256" key="1">
    <source>
        <dbReference type="ARBA" id="ARBA00004953"/>
    </source>
</evidence>
<sequence>MILVLGGTSETHGLCRYLKDSNESYILTVATDYGEKQFKEFKENLCVKRLNKEDMINLIAMKNIRLIVDLTHPYAFEVSKNAIGAANETQTKYIRYERDESDTSSLDVQTTDTHEEAAEIAKSLGKRLFLSVGSNNADKYINYINDFEKIYLRILPKSNIIKKCEELGYENNCIIAMEGPFSKELNKEMLILAKADVMITKESGKAGGFTEKYEACKELNIPLIVVSRPKLDYPQKTNNMEDIKDLIRNIKR</sequence>
<dbReference type="NCBIfam" id="TIGR00715">
    <property type="entry name" value="precor6x_red"/>
    <property type="match status" value="1"/>
</dbReference>
<comment type="caution">
    <text evidence="4">The sequence shown here is derived from an EMBL/GenBank/DDBJ whole genome shotgun (WGS) entry which is preliminary data.</text>
</comment>
<dbReference type="PROSITE" id="PS51014">
    <property type="entry name" value="COBK_CBIJ"/>
    <property type="match status" value="1"/>
</dbReference>
<dbReference type="RefSeq" id="WP_209660756.1">
    <property type="nucleotide sequence ID" value="NZ_JAGGLI010000014.1"/>
</dbReference>
<name>A0ABS4KIS6_9FIRM</name>
<dbReference type="InterPro" id="IPR003723">
    <property type="entry name" value="Precorrin-6x_reduct"/>
</dbReference>
<protein>
    <submittedName>
        <fullName evidence="4">Precorrin-6A/cobalt-precorrin-6A reductase</fullName>
        <ecNumber evidence="4">1.3.1.106</ecNumber>
        <ecNumber evidence="4">1.3.1.54</ecNumber>
    </submittedName>
</protein>
<evidence type="ECO:0000256" key="3">
    <source>
        <dbReference type="ARBA" id="ARBA00023002"/>
    </source>
</evidence>
<keyword evidence="2" id="KW-0169">Cobalamin biosynthesis</keyword>
<keyword evidence="3 4" id="KW-0560">Oxidoreductase</keyword>
<evidence type="ECO:0000256" key="2">
    <source>
        <dbReference type="ARBA" id="ARBA00022573"/>
    </source>
</evidence>
<evidence type="ECO:0000313" key="4">
    <source>
        <dbReference type="EMBL" id="MBP2027693.1"/>
    </source>
</evidence>
<dbReference type="GO" id="GO:0016994">
    <property type="term" value="F:precorrin-6A reductase activity"/>
    <property type="evidence" value="ECO:0007669"/>
    <property type="project" value="UniProtKB-EC"/>
</dbReference>
<dbReference type="Pfam" id="PF02571">
    <property type="entry name" value="CbiJ"/>
    <property type="match status" value="1"/>
</dbReference>
<evidence type="ECO:0000313" key="5">
    <source>
        <dbReference type="Proteomes" id="UP001314903"/>
    </source>
</evidence>
<gene>
    <name evidence="4" type="ORF">J2Z35_001490</name>
</gene>
<comment type="pathway">
    <text evidence="1">Cofactor biosynthesis; adenosylcobalamin biosynthesis.</text>
</comment>
<reference evidence="4 5" key="1">
    <citation type="submission" date="2021-03" db="EMBL/GenBank/DDBJ databases">
        <title>Genomic Encyclopedia of Type Strains, Phase IV (KMG-IV): sequencing the most valuable type-strain genomes for metagenomic binning, comparative biology and taxonomic classification.</title>
        <authorList>
            <person name="Goeker M."/>
        </authorList>
    </citation>
    <scope>NUCLEOTIDE SEQUENCE [LARGE SCALE GENOMIC DNA]</scope>
    <source>
        <strain evidence="4 5">DSM 27512</strain>
    </source>
</reference>
<proteinExistence type="predicted"/>